<dbReference type="PANTHER" id="PTHR15892">
    <property type="entry name" value="MITOCHONDRIAL RIBOSOMAL PROTEIN L30"/>
    <property type="match status" value="1"/>
</dbReference>
<protein>
    <recommendedName>
        <fullName evidence="5">Large ribosomal subunit protein uL30</fullName>
    </recommendedName>
</protein>
<dbReference type="EMBL" id="BIFQ01000001">
    <property type="protein sequence ID" value="GCE04547.1"/>
    <property type="molecule type" value="Genomic_DNA"/>
</dbReference>
<dbReference type="InterPro" id="IPR018038">
    <property type="entry name" value="Ribosomal_uL30_CS"/>
</dbReference>
<dbReference type="InterPro" id="IPR005996">
    <property type="entry name" value="Ribosomal_uL30_bac-type"/>
</dbReference>
<dbReference type="HAMAP" id="MF_01371_B">
    <property type="entry name" value="Ribosomal_uL30_B"/>
    <property type="match status" value="1"/>
</dbReference>
<dbReference type="FunFam" id="3.30.1390.20:FF:000001">
    <property type="entry name" value="50S ribosomal protein L30"/>
    <property type="match status" value="1"/>
</dbReference>
<dbReference type="Proteomes" id="UP000287224">
    <property type="component" value="Unassembled WGS sequence"/>
</dbReference>
<dbReference type="GO" id="GO:0006412">
    <property type="term" value="P:translation"/>
    <property type="evidence" value="ECO:0007669"/>
    <property type="project" value="UniProtKB-UniRule"/>
</dbReference>
<dbReference type="InterPro" id="IPR036919">
    <property type="entry name" value="Ribo_uL30_ferredoxin-like_sf"/>
</dbReference>
<comment type="similarity">
    <text evidence="1 5 6">Belongs to the universal ribosomal protein uL30 family.</text>
</comment>
<evidence type="ECO:0000256" key="5">
    <source>
        <dbReference type="HAMAP-Rule" id="MF_01371"/>
    </source>
</evidence>
<keyword evidence="3 5" id="KW-0689">Ribosomal protein</keyword>
<evidence type="ECO:0000256" key="1">
    <source>
        <dbReference type="ARBA" id="ARBA00007594"/>
    </source>
</evidence>
<gene>
    <name evidence="5 8" type="primary">rpmD</name>
    <name evidence="8" type="ORF">KDAU_18760</name>
</gene>
<evidence type="ECO:0000256" key="3">
    <source>
        <dbReference type="ARBA" id="ARBA00022980"/>
    </source>
</evidence>
<evidence type="ECO:0000256" key="6">
    <source>
        <dbReference type="RuleBase" id="RU003734"/>
    </source>
</evidence>
<dbReference type="Pfam" id="PF00327">
    <property type="entry name" value="Ribosomal_L30"/>
    <property type="match status" value="1"/>
</dbReference>
<dbReference type="InterPro" id="IPR016082">
    <property type="entry name" value="Ribosomal_uL30_ferredoxin-like"/>
</dbReference>
<comment type="subunit">
    <text evidence="2 5">Part of the 50S ribosomal subunit.</text>
</comment>
<dbReference type="SUPFAM" id="SSF55129">
    <property type="entry name" value="Ribosomal protein L30p/L7e"/>
    <property type="match status" value="1"/>
</dbReference>
<dbReference type="PIRSF" id="PIRSF002211">
    <property type="entry name" value="Ribosomal_L30_bac-type"/>
    <property type="match status" value="1"/>
</dbReference>
<evidence type="ECO:0000259" key="7">
    <source>
        <dbReference type="Pfam" id="PF00327"/>
    </source>
</evidence>
<proteinExistence type="inferred from homology"/>
<evidence type="ECO:0000313" key="8">
    <source>
        <dbReference type="EMBL" id="GCE04547.1"/>
    </source>
</evidence>
<accession>A0A401ZCE6</accession>
<name>A0A401ZCE6_9CHLR</name>
<dbReference type="Gene3D" id="3.30.1390.20">
    <property type="entry name" value="Ribosomal protein L30, ferredoxin-like fold domain"/>
    <property type="match status" value="1"/>
</dbReference>
<sequence length="64" mass="7306">MAKLRVKWVKSSIGYPKDQKATIQALGLRKLQHTVEHDDQPAVRGMIRKVSHLVQVEEIISETL</sequence>
<dbReference type="PROSITE" id="PS00634">
    <property type="entry name" value="RIBOSOMAL_L30"/>
    <property type="match status" value="1"/>
</dbReference>
<reference evidence="9" key="1">
    <citation type="submission" date="2018-12" db="EMBL/GenBank/DDBJ databases">
        <title>Tengunoibacter tsumagoiensis gen. nov., sp. nov., Dictyobacter kobayashii sp. nov., D. alpinus sp. nov., and D. joshuensis sp. nov. and description of Dictyobacteraceae fam. nov. within the order Ktedonobacterales isolated from Tengu-no-mugimeshi.</title>
        <authorList>
            <person name="Wang C.M."/>
            <person name="Zheng Y."/>
            <person name="Sakai Y."/>
            <person name="Toyoda A."/>
            <person name="Minakuchi Y."/>
            <person name="Abe K."/>
            <person name="Yokota A."/>
            <person name="Yabe S."/>
        </authorList>
    </citation>
    <scope>NUCLEOTIDE SEQUENCE [LARGE SCALE GENOMIC DNA]</scope>
    <source>
        <strain evidence="9">S-27</strain>
    </source>
</reference>
<dbReference type="PANTHER" id="PTHR15892:SF2">
    <property type="entry name" value="LARGE RIBOSOMAL SUBUNIT PROTEIN UL30M"/>
    <property type="match status" value="1"/>
</dbReference>
<evidence type="ECO:0000256" key="4">
    <source>
        <dbReference type="ARBA" id="ARBA00023274"/>
    </source>
</evidence>
<dbReference type="OrthoDB" id="9812790at2"/>
<evidence type="ECO:0000256" key="2">
    <source>
        <dbReference type="ARBA" id="ARBA00011838"/>
    </source>
</evidence>
<organism evidence="8 9">
    <name type="scientific">Dictyobacter aurantiacus</name>
    <dbReference type="NCBI Taxonomy" id="1936993"/>
    <lineage>
        <taxon>Bacteria</taxon>
        <taxon>Bacillati</taxon>
        <taxon>Chloroflexota</taxon>
        <taxon>Ktedonobacteria</taxon>
        <taxon>Ktedonobacterales</taxon>
        <taxon>Dictyobacteraceae</taxon>
        <taxon>Dictyobacter</taxon>
    </lineage>
</organism>
<dbReference type="RefSeq" id="WP_126595689.1">
    <property type="nucleotide sequence ID" value="NZ_BIFQ01000001.1"/>
</dbReference>
<dbReference type="GO" id="GO:0022625">
    <property type="term" value="C:cytosolic large ribosomal subunit"/>
    <property type="evidence" value="ECO:0007669"/>
    <property type="project" value="TreeGrafter"/>
</dbReference>
<evidence type="ECO:0000313" key="9">
    <source>
        <dbReference type="Proteomes" id="UP000287224"/>
    </source>
</evidence>
<keyword evidence="4 5" id="KW-0687">Ribonucleoprotein</keyword>
<dbReference type="AlphaFoldDB" id="A0A401ZCE6"/>
<comment type="caution">
    <text evidence="8">The sequence shown here is derived from an EMBL/GenBank/DDBJ whole genome shotgun (WGS) entry which is preliminary data.</text>
</comment>
<keyword evidence="9" id="KW-1185">Reference proteome</keyword>
<dbReference type="NCBIfam" id="TIGR01308">
    <property type="entry name" value="rpmD_bact"/>
    <property type="match status" value="1"/>
</dbReference>
<dbReference type="GO" id="GO:0003735">
    <property type="term" value="F:structural constituent of ribosome"/>
    <property type="evidence" value="ECO:0007669"/>
    <property type="project" value="InterPro"/>
</dbReference>
<feature type="domain" description="Large ribosomal subunit protein uL30-like ferredoxin-like fold" evidence="7">
    <location>
        <begin position="4"/>
        <end position="54"/>
    </location>
</feature>
<dbReference type="CDD" id="cd01658">
    <property type="entry name" value="Ribosomal_L30"/>
    <property type="match status" value="1"/>
</dbReference>